<keyword evidence="3 5" id="KW-1133">Transmembrane helix</keyword>
<organism evidence="6 7">
    <name type="scientific">Methyloligella halotolerans</name>
    <dbReference type="NCBI Taxonomy" id="1177755"/>
    <lineage>
        <taxon>Bacteria</taxon>
        <taxon>Pseudomonadati</taxon>
        <taxon>Pseudomonadota</taxon>
        <taxon>Alphaproteobacteria</taxon>
        <taxon>Hyphomicrobiales</taxon>
        <taxon>Hyphomicrobiaceae</taxon>
        <taxon>Methyloligella</taxon>
    </lineage>
</organism>
<evidence type="ECO:0000313" key="7">
    <source>
        <dbReference type="Proteomes" id="UP000095087"/>
    </source>
</evidence>
<dbReference type="AlphaFoldDB" id="A0A1E2RVT8"/>
<evidence type="ECO:0000256" key="2">
    <source>
        <dbReference type="ARBA" id="ARBA00022692"/>
    </source>
</evidence>
<dbReference type="STRING" id="1177755.A7A08_02764"/>
<keyword evidence="5" id="KW-1003">Cell membrane</keyword>
<reference evidence="6 7" key="1">
    <citation type="submission" date="2016-07" db="EMBL/GenBank/DDBJ databases">
        <title>Draft genome sequence of Methyloligella halotolerans C2T (VKM B-2706T=CCUG 61687T=DSM 25045T), a halotolerant polyhydroxybutyrate accumulating methylotroph.</title>
        <authorList>
            <person name="Vasilenko O.V."/>
            <person name="Doronina N.V."/>
            <person name="Poroshina M.N."/>
            <person name="Tarlachkov S.V."/>
            <person name="Trotsenko Y.A."/>
        </authorList>
    </citation>
    <scope>NUCLEOTIDE SEQUENCE [LARGE SCALE GENOMIC DNA]</scope>
    <source>
        <strain evidence="6 7">VKM B-2706</strain>
    </source>
</reference>
<evidence type="ECO:0000256" key="5">
    <source>
        <dbReference type="RuleBase" id="RU363041"/>
    </source>
</evidence>
<dbReference type="GO" id="GO:0005886">
    <property type="term" value="C:plasma membrane"/>
    <property type="evidence" value="ECO:0007669"/>
    <property type="project" value="UniProtKB-SubCell"/>
</dbReference>
<comment type="caution">
    <text evidence="6">The sequence shown here is derived from an EMBL/GenBank/DDBJ whole genome shotgun (WGS) entry which is preliminary data.</text>
</comment>
<keyword evidence="4 5" id="KW-0472">Membrane</keyword>
<dbReference type="Pfam" id="PF01925">
    <property type="entry name" value="TauE"/>
    <property type="match status" value="1"/>
</dbReference>
<evidence type="ECO:0000256" key="4">
    <source>
        <dbReference type="ARBA" id="ARBA00023136"/>
    </source>
</evidence>
<comment type="similarity">
    <text evidence="5">Belongs to the 4-toluene sulfonate uptake permease (TSUP) (TC 2.A.102) family.</text>
</comment>
<dbReference type="Proteomes" id="UP000095087">
    <property type="component" value="Unassembled WGS sequence"/>
</dbReference>
<comment type="subcellular location">
    <subcellularLocation>
        <location evidence="5">Cell membrane</location>
        <topology evidence="5">Multi-pass membrane protein</topology>
    </subcellularLocation>
    <subcellularLocation>
        <location evidence="1">Membrane</location>
        <topology evidence="1">Multi-pass membrane protein</topology>
    </subcellularLocation>
</comment>
<accession>A0A1E2RVT8</accession>
<evidence type="ECO:0000256" key="1">
    <source>
        <dbReference type="ARBA" id="ARBA00004141"/>
    </source>
</evidence>
<sequence length="127" mass="12502">MPALGLVGGFVDAVGGGGWGPVVTSSLVGAGGVPRYVIGTVNTAEFLVTAAISASFIAALFSGHWDEGGDLANNAAAVAGLITGGLIAAPLAGYAVKRISPRTLGIAVGLLILLLVMFQAAKLAAWI</sequence>
<feature type="transmembrane region" description="Helical" evidence="5">
    <location>
        <begin position="103"/>
        <end position="121"/>
    </location>
</feature>
<keyword evidence="2 5" id="KW-0812">Transmembrane</keyword>
<protein>
    <recommendedName>
        <fullName evidence="5">Probable membrane transporter protein</fullName>
    </recommendedName>
</protein>
<dbReference type="EMBL" id="MASI01000008">
    <property type="protein sequence ID" value="ODA66366.1"/>
    <property type="molecule type" value="Genomic_DNA"/>
</dbReference>
<keyword evidence="7" id="KW-1185">Reference proteome</keyword>
<dbReference type="InterPro" id="IPR002781">
    <property type="entry name" value="TM_pro_TauE-like"/>
</dbReference>
<evidence type="ECO:0000313" key="6">
    <source>
        <dbReference type="EMBL" id="ODA66366.1"/>
    </source>
</evidence>
<proteinExistence type="inferred from homology"/>
<feature type="transmembrane region" description="Helical" evidence="5">
    <location>
        <begin position="44"/>
        <end position="63"/>
    </location>
</feature>
<gene>
    <name evidence="6" type="ORF">A7A08_02764</name>
</gene>
<feature type="transmembrane region" description="Helical" evidence="5">
    <location>
        <begin position="75"/>
        <end position="96"/>
    </location>
</feature>
<evidence type="ECO:0000256" key="3">
    <source>
        <dbReference type="ARBA" id="ARBA00022989"/>
    </source>
</evidence>
<name>A0A1E2RVT8_9HYPH</name>